<proteinExistence type="predicted"/>
<dbReference type="AlphaFoldDB" id="A0A806X7N6"/>
<accession>A0A806X7N6</accession>
<dbReference type="Proteomes" id="UP000069162">
    <property type="component" value="Chromosome"/>
</dbReference>
<dbReference type="EMBL" id="CP012871">
    <property type="protein sequence ID" value="ALR77924.1"/>
    <property type="molecule type" value="Genomic_DNA"/>
</dbReference>
<reference evidence="2" key="1">
    <citation type="submission" date="2015-10" db="EMBL/GenBank/DDBJ databases">
        <title>Complete Genome Sequencing of Klebsiella sp. strain G5.</title>
        <authorList>
            <person name="Chan K.-G."/>
            <person name="Chen J.-W."/>
        </authorList>
    </citation>
    <scope>NUCLEOTIDE SEQUENCE [LARGE SCALE GENOMIC DNA]</scope>
    <source>
        <strain evidence="2">G5</strain>
    </source>
</reference>
<sequence length="135" mass="14879">MNRQRGVSSLLMVLLLLALGSLTLQGLSRQHQAQLSLVGLEVKALRDGANADSLLEWGRMQSWDGLAPEQCRQVAALPGRLCLRLFSDDAALLIAGSGEQLRWWSGSVQNGRAHFDAHGWSDFCPRREEAQCQLP</sequence>
<gene>
    <name evidence="1" type="ORF">AO703_17060</name>
</gene>
<protein>
    <recommendedName>
        <fullName evidence="3">DUF2509 family protein</fullName>
    </recommendedName>
</protein>
<evidence type="ECO:0008006" key="3">
    <source>
        <dbReference type="Google" id="ProtNLM"/>
    </source>
</evidence>
<dbReference type="OrthoDB" id="7059963at2"/>
<dbReference type="InterPro" id="IPR019652">
    <property type="entry name" value="DUF2509"/>
</dbReference>
<evidence type="ECO:0000313" key="1">
    <source>
        <dbReference type="EMBL" id="ALR77924.1"/>
    </source>
</evidence>
<dbReference type="Pfam" id="PF10713">
    <property type="entry name" value="DUF2509"/>
    <property type="match status" value="1"/>
</dbReference>
<evidence type="ECO:0000313" key="2">
    <source>
        <dbReference type="Proteomes" id="UP000069162"/>
    </source>
</evidence>
<dbReference type="KEGG" id="kle:AO703_17060"/>
<name>A0A806X7N6_9ENTR</name>
<organism evidence="1 2">
    <name type="scientific">[Enterobacter] lignolyticus</name>
    <dbReference type="NCBI Taxonomy" id="1334193"/>
    <lineage>
        <taxon>Bacteria</taxon>
        <taxon>Pseudomonadati</taxon>
        <taxon>Pseudomonadota</taxon>
        <taxon>Gammaproteobacteria</taxon>
        <taxon>Enterobacterales</taxon>
        <taxon>Enterobacteriaceae</taxon>
        <taxon>Pluralibacter</taxon>
    </lineage>
</organism>